<evidence type="ECO:0000259" key="5">
    <source>
        <dbReference type="PROSITE" id="PS50071"/>
    </source>
</evidence>
<organism evidence="6 7">
    <name type="scientific">Caenorhabditis auriculariae</name>
    <dbReference type="NCBI Taxonomy" id="2777116"/>
    <lineage>
        <taxon>Eukaryota</taxon>
        <taxon>Metazoa</taxon>
        <taxon>Ecdysozoa</taxon>
        <taxon>Nematoda</taxon>
        <taxon>Chromadorea</taxon>
        <taxon>Rhabditida</taxon>
        <taxon>Rhabditina</taxon>
        <taxon>Rhabditomorpha</taxon>
        <taxon>Rhabditoidea</taxon>
        <taxon>Rhabditidae</taxon>
        <taxon>Peloderinae</taxon>
        <taxon>Caenorhabditis</taxon>
    </lineage>
</organism>
<keyword evidence="2 3" id="KW-0371">Homeobox</keyword>
<dbReference type="Proteomes" id="UP000835052">
    <property type="component" value="Unassembled WGS sequence"/>
</dbReference>
<dbReference type="PANTHER" id="PTHR24333:SF9">
    <property type="entry name" value="HOMEOBOX DOMAIN-CONTAINING PROTEIN"/>
    <property type="match status" value="1"/>
</dbReference>
<dbReference type="PANTHER" id="PTHR24333">
    <property type="entry name" value="HOMEO BOX HB9 LIKE A-RELATED"/>
    <property type="match status" value="1"/>
</dbReference>
<comment type="subcellular location">
    <subcellularLocation>
        <location evidence="1 2 3">Nucleus</location>
    </subcellularLocation>
</comment>
<protein>
    <recommendedName>
        <fullName evidence="5">Homeobox domain-containing protein</fullName>
    </recommendedName>
</protein>
<dbReference type="Pfam" id="PF00046">
    <property type="entry name" value="Homeodomain"/>
    <property type="match status" value="1"/>
</dbReference>
<keyword evidence="2 3" id="KW-0539">Nucleus</keyword>
<keyword evidence="2 3" id="KW-0238">DNA-binding</keyword>
<dbReference type="CDD" id="cd00086">
    <property type="entry name" value="homeodomain"/>
    <property type="match status" value="1"/>
</dbReference>
<dbReference type="SUPFAM" id="SSF46689">
    <property type="entry name" value="Homeodomain-like"/>
    <property type="match status" value="1"/>
</dbReference>
<dbReference type="GO" id="GO:0003677">
    <property type="term" value="F:DNA binding"/>
    <property type="evidence" value="ECO:0007669"/>
    <property type="project" value="UniProtKB-UniRule"/>
</dbReference>
<dbReference type="Gene3D" id="1.10.10.60">
    <property type="entry name" value="Homeodomain-like"/>
    <property type="match status" value="1"/>
</dbReference>
<dbReference type="GO" id="GO:0005634">
    <property type="term" value="C:nucleus"/>
    <property type="evidence" value="ECO:0007669"/>
    <property type="project" value="UniProtKB-SubCell"/>
</dbReference>
<gene>
    <name evidence="6" type="ORF">CAUJ_LOCUS10461</name>
</gene>
<sequence length="242" mass="27347">MLGFLVCLETERSAFGVATWNPFPRFSAHLFAYSAYLPTKMAFNIDSLLTDGSGVEKMPKLQKDDDDVQPSEDELSEECQSPEPPMTSWGSLATSQLAMYAIANDIRSPTLVELQMLLGVSARKHDYKRSRKSVSERKPRQAYSARQLDRLESEFQSDKYLSVNKRVHLSKTLDLTETQIKTWTKWKKQLTTSIRQLCRDVPPPLLTPPAIPVVPASVPSFPISPTVIIPPTSLPFRFQMNE</sequence>
<dbReference type="EMBL" id="CAJGYM010000045">
    <property type="protein sequence ID" value="CAD6194542.1"/>
    <property type="molecule type" value="Genomic_DNA"/>
</dbReference>
<dbReference type="InterPro" id="IPR050848">
    <property type="entry name" value="Homeobox_TF"/>
</dbReference>
<evidence type="ECO:0000256" key="1">
    <source>
        <dbReference type="ARBA" id="ARBA00004123"/>
    </source>
</evidence>
<keyword evidence="7" id="KW-1185">Reference proteome</keyword>
<dbReference type="InterPro" id="IPR009057">
    <property type="entry name" value="Homeodomain-like_sf"/>
</dbReference>
<evidence type="ECO:0000313" key="7">
    <source>
        <dbReference type="Proteomes" id="UP000835052"/>
    </source>
</evidence>
<reference evidence="6" key="1">
    <citation type="submission" date="2020-10" db="EMBL/GenBank/DDBJ databases">
        <authorList>
            <person name="Kikuchi T."/>
        </authorList>
    </citation>
    <scope>NUCLEOTIDE SEQUENCE</scope>
    <source>
        <strain evidence="6">NKZ352</strain>
    </source>
</reference>
<feature type="compositionally biased region" description="Acidic residues" evidence="4">
    <location>
        <begin position="64"/>
        <end position="77"/>
    </location>
</feature>
<evidence type="ECO:0000256" key="3">
    <source>
        <dbReference type="RuleBase" id="RU000682"/>
    </source>
</evidence>
<accession>A0A8S1HHU6</accession>
<dbReference type="OrthoDB" id="5869206at2759"/>
<name>A0A8S1HHU6_9PELO</name>
<dbReference type="InterPro" id="IPR001356">
    <property type="entry name" value="HD"/>
</dbReference>
<proteinExistence type="predicted"/>
<feature type="DNA-binding region" description="Homeobox" evidence="2">
    <location>
        <begin position="136"/>
        <end position="190"/>
    </location>
</feature>
<comment type="caution">
    <text evidence="6">The sequence shown here is derived from an EMBL/GenBank/DDBJ whole genome shotgun (WGS) entry which is preliminary data.</text>
</comment>
<feature type="domain" description="Homeobox" evidence="5">
    <location>
        <begin position="134"/>
        <end position="189"/>
    </location>
</feature>
<evidence type="ECO:0000256" key="4">
    <source>
        <dbReference type="SAM" id="MobiDB-lite"/>
    </source>
</evidence>
<dbReference type="SMART" id="SM00389">
    <property type="entry name" value="HOX"/>
    <property type="match status" value="1"/>
</dbReference>
<evidence type="ECO:0000313" key="6">
    <source>
        <dbReference type="EMBL" id="CAD6194542.1"/>
    </source>
</evidence>
<dbReference type="AlphaFoldDB" id="A0A8S1HHU6"/>
<feature type="region of interest" description="Disordered" evidence="4">
    <location>
        <begin position="54"/>
        <end position="88"/>
    </location>
</feature>
<dbReference type="PROSITE" id="PS50071">
    <property type="entry name" value="HOMEOBOX_2"/>
    <property type="match status" value="1"/>
</dbReference>
<evidence type="ECO:0000256" key="2">
    <source>
        <dbReference type="PROSITE-ProRule" id="PRU00108"/>
    </source>
</evidence>